<reference evidence="2" key="1">
    <citation type="journal article" date="2006" name="Microbiology (Mosc.)">
        <title>Multiple biosynthetic and uptake systems mediate siderophore-dependent iron acquisition in Streptomyces coelicolor A3(2) and Streptomyces ambofaciens ATCC 23877.</title>
        <authorList>
            <person name="Barona-Gomez F."/>
            <person name="Lautru S."/>
            <person name="Francou F.X."/>
            <person name="Leblond P."/>
            <person name="Pernodet J.L."/>
            <person name="Challis G.L."/>
        </authorList>
    </citation>
    <scope>NUCLEOTIDE SEQUENCE</scope>
    <source>
        <strain evidence="2">ATCC 23877</strain>
    </source>
</reference>
<organism evidence="2">
    <name type="scientific">Streptomyces ambofaciens (strain ATCC 23877 / 3486 / DSM 40053 / JCM 4204 / NBRC 12836 / NRRL B-2516)</name>
    <dbReference type="NCBI Taxonomy" id="278992"/>
    <lineage>
        <taxon>Bacteria</taxon>
        <taxon>Bacillati</taxon>
        <taxon>Actinomycetota</taxon>
        <taxon>Actinomycetes</taxon>
        <taxon>Kitasatosporales</taxon>
        <taxon>Streptomycetaceae</taxon>
        <taxon>Streptomyces</taxon>
    </lineage>
</organism>
<feature type="compositionally biased region" description="Polar residues" evidence="1">
    <location>
        <begin position="121"/>
        <end position="140"/>
    </location>
</feature>
<evidence type="ECO:0000313" key="2">
    <source>
        <dbReference type="EMBL" id="CAJ88472.1"/>
    </source>
</evidence>
<proteinExistence type="predicted"/>
<feature type="region of interest" description="Disordered" evidence="1">
    <location>
        <begin position="41"/>
        <end position="68"/>
    </location>
</feature>
<gene>
    <name evidence="2" type="ORF">SAMR0763</name>
</gene>
<dbReference type="AlphaFoldDB" id="A0ADB6"/>
<name>A0ADB6_STRA7</name>
<sequence length="150" mass="15623">MEPMAARLGGDGDRQAPTHFITSIPEENGTCLMRSASPAVTPRIPADARPVQPVCAGTGRPPKTQYPEPARTVKDLVIAAGRTAARPVSWREGSRPGKAATRTAPIPPLRNCAAPAGTRGSLRSQPTCPACATSSDSLTRSAPGPVVWMC</sequence>
<protein>
    <submittedName>
        <fullName evidence="2">Putative truncated transposase</fullName>
    </submittedName>
</protein>
<reference evidence="2" key="2">
    <citation type="journal article" date="2006" name="Mol. Biol. Evol.">
        <title>Evolution of the terminal regions of the Streptomyces linear chromosome.</title>
        <authorList>
            <person name="Choulet F."/>
            <person name="Aigle B."/>
            <person name="Gallois A."/>
            <person name="Mangenot S."/>
            <person name="Gerbaud C."/>
            <person name="Truong C."/>
            <person name="Francou F.X."/>
            <person name="Fourrier C."/>
            <person name="Guerineau M."/>
            <person name="Decaris B."/>
            <person name="Barbe V."/>
            <person name="Pernodet J.L."/>
            <person name="Leblond P."/>
        </authorList>
    </citation>
    <scope>NUCLEOTIDE SEQUENCE</scope>
    <source>
        <strain evidence="2">ATCC 23877</strain>
    </source>
</reference>
<feature type="region of interest" description="Disordered" evidence="1">
    <location>
        <begin position="83"/>
        <end position="143"/>
    </location>
</feature>
<evidence type="ECO:0000256" key="1">
    <source>
        <dbReference type="SAM" id="MobiDB-lite"/>
    </source>
</evidence>
<dbReference type="EMBL" id="AM238664">
    <property type="protein sequence ID" value="CAJ88472.1"/>
    <property type="molecule type" value="Genomic_DNA"/>
</dbReference>
<accession>A0ADB6</accession>